<gene>
    <name evidence="5" type="ORF">Aargi30884_24260</name>
</gene>
<comment type="similarity">
    <text evidence="1">Belongs to the LytR/CpsA/Psr (LCP) family.</text>
</comment>
<organism evidence="5 6">
    <name type="scientific">Amedibacterium intestinale</name>
    <dbReference type="NCBI Taxonomy" id="2583452"/>
    <lineage>
        <taxon>Bacteria</taxon>
        <taxon>Bacillati</taxon>
        <taxon>Bacillota</taxon>
        <taxon>Erysipelotrichia</taxon>
        <taxon>Erysipelotrichales</taxon>
        <taxon>Erysipelotrichaceae</taxon>
        <taxon>Amedibacterium</taxon>
    </lineage>
</organism>
<evidence type="ECO:0000259" key="3">
    <source>
        <dbReference type="Pfam" id="PF03816"/>
    </source>
</evidence>
<evidence type="ECO:0000256" key="1">
    <source>
        <dbReference type="ARBA" id="ARBA00006068"/>
    </source>
</evidence>
<dbReference type="SUPFAM" id="SSF53850">
    <property type="entry name" value="Periplasmic binding protein-like II"/>
    <property type="match status" value="1"/>
</dbReference>
<dbReference type="AlphaFoldDB" id="A0A6N4TLB0"/>
<dbReference type="Gene3D" id="3.40.190.10">
    <property type="entry name" value="Periplasmic binding protein-like II"/>
    <property type="match status" value="1"/>
</dbReference>
<reference evidence="6" key="1">
    <citation type="submission" date="2019-05" db="EMBL/GenBank/DDBJ databases">
        <title>Complete genome sequencing of Absiella argi strain JCM 30884.</title>
        <authorList>
            <person name="Sakamoto M."/>
            <person name="Murakami T."/>
            <person name="Mori H."/>
        </authorList>
    </citation>
    <scope>NUCLEOTIDE SEQUENCE [LARGE SCALE GENOMIC DNA]</scope>
    <source>
        <strain evidence="6">JCM 30884</strain>
    </source>
</reference>
<dbReference type="Pfam" id="PF03816">
    <property type="entry name" value="LytR_cpsA_psr"/>
    <property type="match status" value="1"/>
</dbReference>
<proteinExistence type="inferred from homology"/>
<sequence length="501" mass="55551">MMAKKKVNKKSIFKNVGFYFVLVYALLTIGLIVQAVTVNVLPMKFLIPVIVVLLLLFLGMYYLQLGKHVNKINKVLGKVLIVILSVILGVGNWYLFTTGSAFSKMTSSKDVSVVSVVVMKDSSIKKVSDLNGQKLGIMSLGDIETQDKAMADLKKDLGSEPTTAKYNSYKDFGDDLYEGKVDAILLNEGSRGMFEDNHKDFDSKTRVVKQYTYKTESKDISKNVDVTEKPFNIYITGIDTYGTIATQSRSDVNMIVSVNPKTHQILMTGIPRDFYIPQTCQGNQKDKLTHTGIFGVDCTISSVENYMGIDLNYYARVNFSSVVDIVDALGGITVNSPFAFTTLHGTFQIHEGENTLNGEQTLGFVRERYSLPDGDRERSRNQMRAVEAMINKAISPSIITNYASIMNAVSGSFQTNMSQSEMTSLIKMQLNDMKGWDIKQIQVSGQGTTTWSPANGFNAYVMIPNEACVENAKKLIEKIDSGELITDEDIAYQNQLVSQAG</sequence>
<keyword evidence="2" id="KW-0472">Membrane</keyword>
<evidence type="ECO:0000313" key="6">
    <source>
        <dbReference type="Proteomes" id="UP000464754"/>
    </source>
</evidence>
<feature type="domain" description="SsuA/THI5-like" evidence="4">
    <location>
        <begin position="112"/>
        <end position="185"/>
    </location>
</feature>
<name>A0A6N4TLB0_9FIRM</name>
<dbReference type="KEGG" id="aarg:Aargi30884_24260"/>
<evidence type="ECO:0000256" key="2">
    <source>
        <dbReference type="SAM" id="Phobius"/>
    </source>
</evidence>
<accession>A0A6N4TLB0</accession>
<dbReference type="Proteomes" id="UP000464754">
    <property type="component" value="Chromosome"/>
</dbReference>
<keyword evidence="6" id="KW-1185">Reference proteome</keyword>
<dbReference type="EMBL" id="AP019695">
    <property type="protein sequence ID" value="BBK23523.1"/>
    <property type="molecule type" value="Genomic_DNA"/>
</dbReference>
<dbReference type="InterPro" id="IPR050922">
    <property type="entry name" value="LytR/CpsA/Psr_CW_biosynth"/>
</dbReference>
<feature type="transmembrane region" description="Helical" evidence="2">
    <location>
        <begin position="12"/>
        <end position="33"/>
    </location>
</feature>
<keyword evidence="2" id="KW-0812">Transmembrane</keyword>
<dbReference type="NCBIfam" id="TIGR00350">
    <property type="entry name" value="lytR_cpsA_psr"/>
    <property type="match status" value="1"/>
</dbReference>
<keyword evidence="2" id="KW-1133">Transmembrane helix</keyword>
<dbReference type="Gene3D" id="3.40.630.190">
    <property type="entry name" value="LCP protein"/>
    <property type="match status" value="1"/>
</dbReference>
<dbReference type="Pfam" id="PF09084">
    <property type="entry name" value="NMT1"/>
    <property type="match status" value="1"/>
</dbReference>
<dbReference type="InterPro" id="IPR004474">
    <property type="entry name" value="LytR_CpsA_psr"/>
</dbReference>
<evidence type="ECO:0000313" key="5">
    <source>
        <dbReference type="EMBL" id="BBK23523.1"/>
    </source>
</evidence>
<protein>
    <submittedName>
        <fullName evidence="5">Uncharacterized protein</fullName>
    </submittedName>
</protein>
<evidence type="ECO:0000259" key="4">
    <source>
        <dbReference type="Pfam" id="PF09084"/>
    </source>
</evidence>
<feature type="domain" description="Cell envelope-related transcriptional attenuator" evidence="3">
    <location>
        <begin position="249"/>
        <end position="394"/>
    </location>
</feature>
<feature type="transmembrane region" description="Helical" evidence="2">
    <location>
        <begin position="75"/>
        <end position="96"/>
    </location>
</feature>
<dbReference type="PANTHER" id="PTHR33392:SF6">
    <property type="entry name" value="POLYISOPRENYL-TEICHOIC ACID--PEPTIDOGLYCAN TEICHOIC ACID TRANSFERASE TAGU"/>
    <property type="match status" value="1"/>
</dbReference>
<dbReference type="PANTHER" id="PTHR33392">
    <property type="entry name" value="POLYISOPRENYL-TEICHOIC ACID--PEPTIDOGLYCAN TEICHOIC ACID TRANSFERASE TAGU"/>
    <property type="match status" value="1"/>
</dbReference>
<dbReference type="InterPro" id="IPR015168">
    <property type="entry name" value="SsuA/THI5"/>
</dbReference>
<feature type="transmembrane region" description="Helical" evidence="2">
    <location>
        <begin position="45"/>
        <end position="63"/>
    </location>
</feature>